<dbReference type="PATRIC" id="fig|1280953.3.peg.956"/>
<evidence type="ECO:0000256" key="6">
    <source>
        <dbReference type="SAM" id="Phobius"/>
    </source>
</evidence>
<evidence type="ECO:0008006" key="9">
    <source>
        <dbReference type="Google" id="ProtNLM"/>
    </source>
</evidence>
<dbReference type="EMBL" id="ARYL01000004">
    <property type="protein sequence ID" value="KDA03757.1"/>
    <property type="molecule type" value="Genomic_DNA"/>
</dbReference>
<gene>
    <name evidence="7" type="ORF">HOC_04732</name>
</gene>
<evidence type="ECO:0000313" key="7">
    <source>
        <dbReference type="EMBL" id="KDA03757.1"/>
    </source>
</evidence>
<dbReference type="GO" id="GO:0005886">
    <property type="term" value="C:plasma membrane"/>
    <property type="evidence" value="ECO:0007669"/>
    <property type="project" value="TreeGrafter"/>
</dbReference>
<dbReference type="PANTHER" id="PTHR43461:SF1">
    <property type="entry name" value="TRANSMEMBRANE PROTEIN 256"/>
    <property type="match status" value="1"/>
</dbReference>
<dbReference type="STRING" id="1280953.HOC_04732"/>
<accession>A0A059GA80</accession>
<keyword evidence="3 6" id="KW-0812">Transmembrane</keyword>
<dbReference type="OrthoDB" id="9802121at2"/>
<dbReference type="AlphaFoldDB" id="A0A059GA80"/>
<dbReference type="Pfam" id="PF04241">
    <property type="entry name" value="DUF423"/>
    <property type="match status" value="1"/>
</dbReference>
<sequence>MNRLGLAAALTGFAAVALGAFGAHGLSLDGDALDWWNKATLYGLVHAAAALAISISVQAGLLRRAGWAFVLGAVIFSGCLYAMALGAPRWLGAVVPLGGVSFLAGWALAAVSAVRR</sequence>
<evidence type="ECO:0000256" key="1">
    <source>
        <dbReference type="ARBA" id="ARBA00004141"/>
    </source>
</evidence>
<dbReference type="InterPro" id="IPR006696">
    <property type="entry name" value="DUF423"/>
</dbReference>
<reference evidence="7 8" key="1">
    <citation type="journal article" date="2014" name="Antonie Van Leeuwenhoek">
        <title>Hyphomonas beringensis sp. nov. and Hyphomonas chukchiensis sp. nov., isolated from surface seawater of the Bering Sea and Chukchi Sea.</title>
        <authorList>
            <person name="Li C."/>
            <person name="Lai Q."/>
            <person name="Li G."/>
            <person name="Dong C."/>
            <person name="Wang J."/>
            <person name="Liao Y."/>
            <person name="Shao Z."/>
        </authorList>
    </citation>
    <scope>NUCLEOTIDE SEQUENCE [LARGE SCALE GENOMIC DNA]</scope>
    <source>
        <strain evidence="7 8">SCH89</strain>
    </source>
</reference>
<evidence type="ECO:0000256" key="5">
    <source>
        <dbReference type="ARBA" id="ARBA00023136"/>
    </source>
</evidence>
<comment type="similarity">
    <text evidence="2">Belongs to the UPF0382 family.</text>
</comment>
<dbReference type="PANTHER" id="PTHR43461">
    <property type="entry name" value="TRANSMEMBRANE PROTEIN 256"/>
    <property type="match status" value="1"/>
</dbReference>
<keyword evidence="4 6" id="KW-1133">Transmembrane helix</keyword>
<protein>
    <recommendedName>
        <fullName evidence="9">DUF423 domain-containing protein</fullName>
    </recommendedName>
</protein>
<comment type="caution">
    <text evidence="7">The sequence shown here is derived from an EMBL/GenBank/DDBJ whole genome shotgun (WGS) entry which is preliminary data.</text>
</comment>
<dbReference type="Proteomes" id="UP000024942">
    <property type="component" value="Unassembled WGS sequence"/>
</dbReference>
<feature type="transmembrane region" description="Helical" evidence="6">
    <location>
        <begin position="90"/>
        <end position="114"/>
    </location>
</feature>
<proteinExistence type="inferred from homology"/>
<dbReference type="eggNOG" id="COG2363">
    <property type="taxonomic scope" value="Bacteria"/>
</dbReference>
<feature type="transmembrane region" description="Helical" evidence="6">
    <location>
        <begin position="65"/>
        <end position="84"/>
    </location>
</feature>
<feature type="transmembrane region" description="Helical" evidence="6">
    <location>
        <begin position="35"/>
        <end position="53"/>
    </location>
</feature>
<keyword evidence="5 6" id="KW-0472">Membrane</keyword>
<evidence type="ECO:0000313" key="8">
    <source>
        <dbReference type="Proteomes" id="UP000024942"/>
    </source>
</evidence>
<dbReference type="RefSeq" id="WP_035536204.1">
    <property type="nucleotide sequence ID" value="NZ_ARYL01000004.1"/>
</dbReference>
<evidence type="ECO:0000256" key="3">
    <source>
        <dbReference type="ARBA" id="ARBA00022692"/>
    </source>
</evidence>
<name>A0A059GA80_9PROT</name>
<comment type="subcellular location">
    <subcellularLocation>
        <location evidence="1">Membrane</location>
        <topology evidence="1">Multi-pass membrane protein</topology>
    </subcellularLocation>
</comment>
<keyword evidence="8" id="KW-1185">Reference proteome</keyword>
<evidence type="ECO:0000256" key="4">
    <source>
        <dbReference type="ARBA" id="ARBA00022989"/>
    </source>
</evidence>
<evidence type="ECO:0000256" key="2">
    <source>
        <dbReference type="ARBA" id="ARBA00009694"/>
    </source>
</evidence>
<organism evidence="7 8">
    <name type="scientific">Hyphomonas oceanitis SCH89</name>
    <dbReference type="NCBI Taxonomy" id="1280953"/>
    <lineage>
        <taxon>Bacteria</taxon>
        <taxon>Pseudomonadati</taxon>
        <taxon>Pseudomonadota</taxon>
        <taxon>Alphaproteobacteria</taxon>
        <taxon>Hyphomonadales</taxon>
        <taxon>Hyphomonadaceae</taxon>
        <taxon>Hyphomonas</taxon>
    </lineage>
</organism>